<dbReference type="Proteomes" id="UP000192739">
    <property type="component" value="Unassembled WGS sequence"/>
</dbReference>
<organism evidence="1 2">
    <name type="scientific">Mycobacterium intermedium</name>
    <dbReference type="NCBI Taxonomy" id="28445"/>
    <lineage>
        <taxon>Bacteria</taxon>
        <taxon>Bacillati</taxon>
        <taxon>Actinomycetota</taxon>
        <taxon>Actinomycetes</taxon>
        <taxon>Mycobacteriales</taxon>
        <taxon>Mycobacteriaceae</taxon>
        <taxon>Mycobacterium</taxon>
        <taxon>Mycobacterium simiae complex</taxon>
    </lineage>
</organism>
<evidence type="ECO:0000313" key="2">
    <source>
        <dbReference type="Proteomes" id="UP000192739"/>
    </source>
</evidence>
<evidence type="ECO:0008006" key="3">
    <source>
        <dbReference type="Google" id="ProtNLM"/>
    </source>
</evidence>
<name>A0A1E3S4C2_MYCIE</name>
<dbReference type="OrthoDB" id="4640076at2"/>
<comment type="caution">
    <text evidence="1">The sequence shown here is derived from an EMBL/GenBank/DDBJ whole genome shotgun (WGS) entry which is preliminary data.</text>
</comment>
<reference evidence="1 2" key="1">
    <citation type="submission" date="2017-02" db="EMBL/GenBank/DDBJ databases">
        <title>The new phylogeny of genus Mycobacterium.</title>
        <authorList>
            <person name="Tortoli E."/>
            <person name="Trovato A."/>
            <person name="Cirillo D.M."/>
        </authorList>
    </citation>
    <scope>NUCLEOTIDE SEQUENCE [LARGE SCALE GENOMIC DNA]</scope>
    <source>
        <strain evidence="1 2">DSM 44049</strain>
    </source>
</reference>
<proteinExistence type="predicted"/>
<evidence type="ECO:0000313" key="1">
    <source>
        <dbReference type="EMBL" id="ORB04123.1"/>
    </source>
</evidence>
<dbReference type="STRING" id="28445.BHQ20_27980"/>
<keyword evidence="2" id="KW-1185">Reference proteome</keyword>
<dbReference type="EMBL" id="MVHT01000037">
    <property type="protein sequence ID" value="ORB04123.1"/>
    <property type="molecule type" value="Genomic_DNA"/>
</dbReference>
<dbReference type="Pfam" id="PF10774">
    <property type="entry name" value="DUF4226"/>
    <property type="match status" value="1"/>
</dbReference>
<dbReference type="InterPro" id="IPR019710">
    <property type="entry name" value="DUF4226"/>
</dbReference>
<dbReference type="AlphaFoldDB" id="A0A1E3S4C2"/>
<accession>A0A1E3S4C2</accession>
<gene>
    <name evidence="1" type="ORF">BST27_14720</name>
</gene>
<protein>
    <recommendedName>
        <fullName evidence="3">DUF4226 domain-containing protein</fullName>
    </recommendedName>
</protein>
<dbReference type="RefSeq" id="WP_069422411.1">
    <property type="nucleotide sequence ID" value="NZ_CBCRZH010000039.1"/>
</dbReference>
<sequence>MRDQLGLSMDAFRTRQEALVKQHGAVAEADRILAETLGSAHAAMRESVRRLNVISVEIDRAVADQAALAVDTSLGAKEFQRFLAAKQREMAAVVADARALARTKSAQLQRLRDVYASAAR</sequence>